<feature type="signal peptide" evidence="2">
    <location>
        <begin position="1"/>
        <end position="19"/>
    </location>
</feature>
<protein>
    <submittedName>
        <fullName evidence="3">Uncharacterized protein</fullName>
    </submittedName>
</protein>
<feature type="compositionally biased region" description="Basic residues" evidence="1">
    <location>
        <begin position="117"/>
        <end position="132"/>
    </location>
</feature>
<dbReference type="RefSeq" id="WP_225697538.1">
    <property type="nucleotide sequence ID" value="NZ_JAIXNE010000001.1"/>
</dbReference>
<feature type="chain" id="PRO_5040852158" evidence="2">
    <location>
        <begin position="20"/>
        <end position="140"/>
    </location>
</feature>
<evidence type="ECO:0000313" key="3">
    <source>
        <dbReference type="EMBL" id="MCA6074446.1"/>
    </source>
</evidence>
<accession>A0A9X1KZ94</accession>
<comment type="caution">
    <text evidence="3">The sequence shown here is derived from an EMBL/GenBank/DDBJ whole genome shotgun (WGS) entry which is preliminary data.</text>
</comment>
<dbReference type="AlphaFoldDB" id="A0A9X1KZ94"/>
<proteinExistence type="predicted"/>
<name>A0A9X1KZ94_9BACT</name>
<feature type="compositionally biased region" description="Polar residues" evidence="1">
    <location>
        <begin position="70"/>
        <end position="79"/>
    </location>
</feature>
<keyword evidence="4" id="KW-1185">Reference proteome</keyword>
<feature type="compositionally biased region" description="Basic residues" evidence="1">
    <location>
        <begin position="21"/>
        <end position="30"/>
    </location>
</feature>
<gene>
    <name evidence="3" type="ORF">LDX50_06175</name>
</gene>
<feature type="compositionally biased region" description="Basic and acidic residues" evidence="1">
    <location>
        <begin position="80"/>
        <end position="104"/>
    </location>
</feature>
<reference evidence="3" key="1">
    <citation type="submission" date="2021-09" db="EMBL/GenBank/DDBJ databases">
        <title>Fulvivirga sp. isolated from coastal sediment.</title>
        <authorList>
            <person name="Yu H."/>
        </authorList>
    </citation>
    <scope>NUCLEOTIDE SEQUENCE</scope>
    <source>
        <strain evidence="3">1062</strain>
    </source>
</reference>
<dbReference type="Proteomes" id="UP001139409">
    <property type="component" value="Unassembled WGS sequence"/>
</dbReference>
<feature type="region of interest" description="Disordered" evidence="1">
    <location>
        <begin position="18"/>
        <end position="140"/>
    </location>
</feature>
<dbReference type="EMBL" id="JAIXNE010000001">
    <property type="protein sequence ID" value="MCA6074446.1"/>
    <property type="molecule type" value="Genomic_DNA"/>
</dbReference>
<organism evidence="3 4">
    <name type="scientific">Fulvivirga sedimenti</name>
    <dbReference type="NCBI Taxonomy" id="2879465"/>
    <lineage>
        <taxon>Bacteria</taxon>
        <taxon>Pseudomonadati</taxon>
        <taxon>Bacteroidota</taxon>
        <taxon>Cytophagia</taxon>
        <taxon>Cytophagales</taxon>
        <taxon>Fulvivirgaceae</taxon>
        <taxon>Fulvivirga</taxon>
    </lineage>
</organism>
<evidence type="ECO:0000256" key="1">
    <source>
        <dbReference type="SAM" id="MobiDB-lite"/>
    </source>
</evidence>
<evidence type="ECO:0000256" key="2">
    <source>
        <dbReference type="SAM" id="SignalP"/>
    </source>
</evidence>
<keyword evidence="2" id="KW-0732">Signal</keyword>
<evidence type="ECO:0000313" key="4">
    <source>
        <dbReference type="Proteomes" id="UP001139409"/>
    </source>
</evidence>
<sequence>MKYFLICTLFLFVTFSAQAQKKSKSEKKKSRTEQAERDNSFAPFSPAQSAVENQPKAEKSRKASKKNKSESFAQVFNRNMDQKKLEFEQRMKQNAKDNRKEARIMKKPQYSDPLYFGHKKKPKKRPAGKRKLCKECGIVH</sequence>